<dbReference type="InterPro" id="IPR037914">
    <property type="entry name" value="SpoVT-AbrB_sf"/>
</dbReference>
<accession>A0A6S6SIV5</accession>
<sequence>MTSLAINVSQGGRVVIPAEIRQKMGIRAGDQVLLDWSEDTGELRLLTRKQRLNNAQKLAQKYADPNISVVDEFIEERRKAALDE</sequence>
<reference evidence="2" key="1">
    <citation type="submission" date="2020-01" db="EMBL/GenBank/DDBJ databases">
        <authorList>
            <person name="Meier V. D."/>
            <person name="Meier V D."/>
        </authorList>
    </citation>
    <scope>NUCLEOTIDE SEQUENCE</scope>
    <source>
        <strain evidence="2">HLG_WM_MAG_09</strain>
    </source>
</reference>
<proteinExistence type="predicted"/>
<name>A0A6S6SIV5_9GAMM</name>
<dbReference type="InterPro" id="IPR007159">
    <property type="entry name" value="SpoVT-AbrB_dom"/>
</dbReference>
<dbReference type="SMART" id="SM00966">
    <property type="entry name" value="SpoVT_AbrB"/>
    <property type="match status" value="1"/>
</dbReference>
<evidence type="ECO:0000313" key="2">
    <source>
        <dbReference type="EMBL" id="CAA6804841.1"/>
    </source>
</evidence>
<protein>
    <submittedName>
        <fullName evidence="2">SpoVT/AbrB domain-containing protein</fullName>
    </submittedName>
</protein>
<dbReference type="AlphaFoldDB" id="A0A6S6SIV5"/>
<gene>
    <name evidence="2" type="ORF">HELGO_WM74373</name>
</gene>
<dbReference type="GO" id="GO:0003677">
    <property type="term" value="F:DNA binding"/>
    <property type="evidence" value="ECO:0007669"/>
    <property type="project" value="InterPro"/>
</dbReference>
<dbReference type="SUPFAM" id="SSF89447">
    <property type="entry name" value="AbrB/MazE/MraZ-like"/>
    <property type="match status" value="1"/>
</dbReference>
<organism evidence="2">
    <name type="scientific">uncultured Thiotrichaceae bacterium</name>
    <dbReference type="NCBI Taxonomy" id="298394"/>
    <lineage>
        <taxon>Bacteria</taxon>
        <taxon>Pseudomonadati</taxon>
        <taxon>Pseudomonadota</taxon>
        <taxon>Gammaproteobacteria</taxon>
        <taxon>Thiotrichales</taxon>
        <taxon>Thiotrichaceae</taxon>
        <taxon>environmental samples</taxon>
    </lineage>
</organism>
<dbReference type="Gene3D" id="2.10.260.10">
    <property type="match status" value="1"/>
</dbReference>
<dbReference type="Pfam" id="PF04014">
    <property type="entry name" value="MazE_antitoxin"/>
    <property type="match status" value="1"/>
</dbReference>
<evidence type="ECO:0000259" key="1">
    <source>
        <dbReference type="SMART" id="SM00966"/>
    </source>
</evidence>
<feature type="domain" description="SpoVT-AbrB" evidence="1">
    <location>
        <begin position="6"/>
        <end position="53"/>
    </location>
</feature>
<dbReference type="EMBL" id="CACVAT010000074">
    <property type="protein sequence ID" value="CAA6804841.1"/>
    <property type="molecule type" value="Genomic_DNA"/>
</dbReference>
<dbReference type="NCBIfam" id="TIGR01439">
    <property type="entry name" value="lp_hng_hel_AbrB"/>
    <property type="match status" value="1"/>
</dbReference>